<accession>A0AA37VZV5</accession>
<keyword evidence="2 7" id="KW-0808">Transferase</keyword>
<comment type="pathway">
    <text evidence="7">Quinol/quinone metabolism; menaquinone biosynthesis.</text>
</comment>
<evidence type="ECO:0000313" key="12">
    <source>
        <dbReference type="Proteomes" id="UP001161422"/>
    </source>
</evidence>
<dbReference type="InterPro" id="IPR032264">
    <property type="entry name" value="MenD_middle"/>
</dbReference>
<keyword evidence="6 7" id="KW-0464">Manganese</keyword>
<evidence type="ECO:0000256" key="6">
    <source>
        <dbReference type="ARBA" id="ARBA00023211"/>
    </source>
</evidence>
<feature type="domain" description="Thiamine pyrophosphate enzyme TPP-binding" evidence="8">
    <location>
        <begin position="429"/>
        <end position="559"/>
    </location>
</feature>
<dbReference type="Gene3D" id="3.40.50.970">
    <property type="match status" value="2"/>
</dbReference>
<keyword evidence="3 7" id="KW-0479">Metal-binding</keyword>
<organism evidence="11 12">
    <name type="scientific">Paraferrimonas sedimenticola</name>
    <dbReference type="NCBI Taxonomy" id="375674"/>
    <lineage>
        <taxon>Bacteria</taxon>
        <taxon>Pseudomonadati</taxon>
        <taxon>Pseudomonadota</taxon>
        <taxon>Gammaproteobacteria</taxon>
        <taxon>Alteromonadales</taxon>
        <taxon>Ferrimonadaceae</taxon>
        <taxon>Paraferrimonas</taxon>
    </lineage>
</organism>
<comment type="pathway">
    <text evidence="7">Quinol/quinone metabolism; 1,4-dihydroxy-2-naphthoate biosynthesis; 1,4-dihydroxy-2-naphthoate from chorismate: step 2/7.</text>
</comment>
<dbReference type="EC" id="2.2.1.9" evidence="7"/>
<evidence type="ECO:0000256" key="5">
    <source>
        <dbReference type="ARBA" id="ARBA00023052"/>
    </source>
</evidence>
<dbReference type="InterPro" id="IPR029061">
    <property type="entry name" value="THDP-binding"/>
</dbReference>
<comment type="similarity">
    <text evidence="7">Belongs to the TPP enzyme family. MenD subfamily.</text>
</comment>
<dbReference type="InterPro" id="IPR011766">
    <property type="entry name" value="TPP_enzyme_TPP-bd"/>
</dbReference>
<evidence type="ECO:0000259" key="10">
    <source>
        <dbReference type="Pfam" id="PF16582"/>
    </source>
</evidence>
<dbReference type="PANTHER" id="PTHR42916">
    <property type="entry name" value="2-SUCCINYL-5-ENOLPYRUVYL-6-HYDROXY-3-CYCLOHEXENE-1-CARBOXYLATE SYNTHASE"/>
    <property type="match status" value="1"/>
</dbReference>
<dbReference type="NCBIfam" id="TIGR00173">
    <property type="entry name" value="menD"/>
    <property type="match status" value="1"/>
</dbReference>
<sequence length="581" mass="63156">MKTIDTAAFNNIWASLILDELVRLGVSQVCLAPGSRSTPLTLAAAQHQGLTCHSHFDERGLGFLALGLAKGSKAPVAIITTSGTAVANLYPAIVEAFQSGHCLVVLSGDRPPELIDCGANQAIDQQGIFADYAHKLELPPANSEQPAASLLTQIDRKLASAMSHPIKPLHINCQFREPFYPNVEQLAQRLSPELHPWLAPLEDHLSGVAPYSQYPSAQHTRPPSKAQLSEFGAGKGVIVVGELDASEKPESLVALAKRLGWPLLADAQSQLRQHPVAIANADMLLHSQPAQDLLGEAEHLLLVGGRLVSKRIQSLIGSHQWRSVWQTLPGPARLEPSHIAKHIWYLTPSQLAALPWSAASAHSGWADSLNDWSEQLEQHWQRQIDQGEFGEAQVVRSIAAQQWDHQDLFIGNSLPIRLFDQFAPLNDKTQALFTNRGASGIDGLLASACGIQRARKQPMTLIIGDVSQLHDLNSLALAKDAQAPLVIVIVNNDGGSIFNLLPVPSAELRERYYRLGHGLSFESAAAMFELPYQKCQDIESFNEGYQVALTGDSSCIIEVVVDSQQASDQIKTLAQQLQQGE</sequence>
<dbReference type="Proteomes" id="UP001161422">
    <property type="component" value="Unassembled WGS sequence"/>
</dbReference>
<dbReference type="Pfam" id="PF02776">
    <property type="entry name" value="TPP_enzyme_N"/>
    <property type="match status" value="1"/>
</dbReference>
<evidence type="ECO:0000259" key="9">
    <source>
        <dbReference type="Pfam" id="PF02776"/>
    </source>
</evidence>
<dbReference type="PANTHER" id="PTHR42916:SF1">
    <property type="entry name" value="PROTEIN PHYLLO, CHLOROPLASTIC"/>
    <property type="match status" value="1"/>
</dbReference>
<dbReference type="EMBL" id="BSNC01000011">
    <property type="protein sequence ID" value="GLP97826.1"/>
    <property type="molecule type" value="Genomic_DNA"/>
</dbReference>
<evidence type="ECO:0000256" key="3">
    <source>
        <dbReference type="ARBA" id="ARBA00022723"/>
    </source>
</evidence>
<gene>
    <name evidence="7 11" type="primary">menD</name>
    <name evidence="11" type="ORF">GCM10007895_31330</name>
</gene>
<evidence type="ECO:0000256" key="4">
    <source>
        <dbReference type="ARBA" id="ARBA00022842"/>
    </source>
</evidence>
<dbReference type="GO" id="GO:0009234">
    <property type="term" value="P:menaquinone biosynthetic process"/>
    <property type="evidence" value="ECO:0007669"/>
    <property type="project" value="UniProtKB-UniRule"/>
</dbReference>
<dbReference type="InterPro" id="IPR012001">
    <property type="entry name" value="Thiamin_PyroP_enz_TPP-bd_dom"/>
</dbReference>
<comment type="function">
    <text evidence="7">Catalyzes the thiamine diphosphate-dependent decarboxylation of 2-oxoglutarate and the subsequent addition of the resulting succinic semialdehyde-thiamine pyrophosphate anion to isochorismate to yield 2-succinyl-5-enolpyruvyl-6-hydroxy-3-cyclohexene-1-carboxylate (SEPHCHC).</text>
</comment>
<protein>
    <recommendedName>
        <fullName evidence="7">2-succinyl-5-enolpyruvyl-6-hydroxy-3-cyclohexene-1-carboxylate synthase</fullName>
        <shortName evidence="7">SEPHCHC synthase</shortName>
        <ecNumber evidence="7">2.2.1.9</ecNumber>
    </recommendedName>
    <alternativeName>
        <fullName evidence="7">Menaquinone biosynthesis protein MenD</fullName>
    </alternativeName>
</protein>
<reference evidence="11" key="1">
    <citation type="journal article" date="2014" name="Int. J. Syst. Evol. Microbiol.">
        <title>Complete genome sequence of Corynebacterium casei LMG S-19264T (=DSM 44701T), isolated from a smear-ripened cheese.</title>
        <authorList>
            <consortium name="US DOE Joint Genome Institute (JGI-PGF)"/>
            <person name="Walter F."/>
            <person name="Albersmeier A."/>
            <person name="Kalinowski J."/>
            <person name="Ruckert C."/>
        </authorList>
    </citation>
    <scope>NUCLEOTIDE SEQUENCE</scope>
    <source>
        <strain evidence="11">NBRC 101628</strain>
    </source>
</reference>
<comment type="caution">
    <text evidence="11">The sequence shown here is derived from an EMBL/GenBank/DDBJ whole genome shotgun (WGS) entry which is preliminary data.</text>
</comment>
<keyword evidence="1 7" id="KW-0474">Menaquinone biosynthesis</keyword>
<dbReference type="Pfam" id="PF16582">
    <property type="entry name" value="TPP_enzyme_M_2"/>
    <property type="match status" value="1"/>
</dbReference>
<name>A0AA37VZV5_9GAMM</name>
<dbReference type="CDD" id="cd02009">
    <property type="entry name" value="TPP_SHCHC_synthase"/>
    <property type="match status" value="1"/>
</dbReference>
<evidence type="ECO:0000313" key="11">
    <source>
        <dbReference type="EMBL" id="GLP97826.1"/>
    </source>
</evidence>
<evidence type="ECO:0000256" key="2">
    <source>
        <dbReference type="ARBA" id="ARBA00022679"/>
    </source>
</evidence>
<dbReference type="CDD" id="cd07037">
    <property type="entry name" value="TPP_PYR_MenD"/>
    <property type="match status" value="1"/>
</dbReference>
<dbReference type="Gene3D" id="3.40.50.1220">
    <property type="entry name" value="TPP-binding domain"/>
    <property type="match status" value="1"/>
</dbReference>
<dbReference type="PIRSF" id="PIRSF004983">
    <property type="entry name" value="MenD"/>
    <property type="match status" value="1"/>
</dbReference>
<dbReference type="Pfam" id="PF02775">
    <property type="entry name" value="TPP_enzyme_C"/>
    <property type="match status" value="1"/>
</dbReference>
<feature type="domain" description="Thiamine pyrophosphate enzyme N-terminal TPP-binding" evidence="9">
    <location>
        <begin position="14"/>
        <end position="127"/>
    </location>
</feature>
<feature type="domain" description="Menaquinone biosynthesis protein MenD middle" evidence="10">
    <location>
        <begin position="195"/>
        <end position="410"/>
    </location>
</feature>
<comment type="catalytic activity">
    <reaction evidence="7">
        <text>isochorismate + 2-oxoglutarate + H(+) = 5-enolpyruvoyl-6-hydroxy-2-succinyl-cyclohex-3-ene-1-carboxylate + CO2</text>
        <dbReference type="Rhea" id="RHEA:25593"/>
        <dbReference type="ChEBI" id="CHEBI:15378"/>
        <dbReference type="ChEBI" id="CHEBI:16526"/>
        <dbReference type="ChEBI" id="CHEBI:16810"/>
        <dbReference type="ChEBI" id="CHEBI:29780"/>
        <dbReference type="ChEBI" id="CHEBI:58818"/>
        <dbReference type="EC" id="2.2.1.9"/>
    </reaction>
</comment>
<reference evidence="11" key="2">
    <citation type="submission" date="2023-01" db="EMBL/GenBank/DDBJ databases">
        <title>Draft genome sequence of Paraferrimonas sedimenticola strain NBRC 101628.</title>
        <authorList>
            <person name="Sun Q."/>
            <person name="Mori K."/>
        </authorList>
    </citation>
    <scope>NUCLEOTIDE SEQUENCE</scope>
    <source>
        <strain evidence="11">NBRC 101628</strain>
    </source>
</reference>
<comment type="cofactor">
    <cofactor evidence="7">
        <name>Mg(2+)</name>
        <dbReference type="ChEBI" id="CHEBI:18420"/>
    </cofactor>
    <cofactor evidence="7">
        <name>Mn(2+)</name>
        <dbReference type="ChEBI" id="CHEBI:29035"/>
    </cofactor>
</comment>
<evidence type="ECO:0000256" key="7">
    <source>
        <dbReference type="HAMAP-Rule" id="MF_01659"/>
    </source>
</evidence>
<dbReference type="InterPro" id="IPR004433">
    <property type="entry name" value="MenaQ_synth_MenD"/>
</dbReference>
<comment type="subunit">
    <text evidence="7">Homodimer.</text>
</comment>
<dbReference type="HAMAP" id="MF_01659">
    <property type="entry name" value="MenD"/>
    <property type="match status" value="1"/>
</dbReference>
<comment type="cofactor">
    <cofactor evidence="7">
        <name>thiamine diphosphate</name>
        <dbReference type="ChEBI" id="CHEBI:58937"/>
    </cofactor>
    <text evidence="7">Binds 1 thiamine pyrophosphate per subunit.</text>
</comment>
<proteinExistence type="inferred from homology"/>
<keyword evidence="12" id="KW-1185">Reference proteome</keyword>
<dbReference type="AlphaFoldDB" id="A0AA37VZV5"/>
<dbReference type="GO" id="GO:0030145">
    <property type="term" value="F:manganese ion binding"/>
    <property type="evidence" value="ECO:0007669"/>
    <property type="project" value="UniProtKB-UniRule"/>
</dbReference>
<keyword evidence="5 7" id="KW-0786">Thiamine pyrophosphate</keyword>
<dbReference type="RefSeq" id="WP_095507138.1">
    <property type="nucleotide sequence ID" value="NZ_BSNC01000011.1"/>
</dbReference>
<evidence type="ECO:0000259" key="8">
    <source>
        <dbReference type="Pfam" id="PF02775"/>
    </source>
</evidence>
<dbReference type="GO" id="GO:0070204">
    <property type="term" value="F:2-succinyl-5-enolpyruvyl-6-hydroxy-3-cyclohexene-1-carboxylic-acid synthase activity"/>
    <property type="evidence" value="ECO:0007669"/>
    <property type="project" value="UniProtKB-UniRule"/>
</dbReference>
<dbReference type="GO" id="GO:0000287">
    <property type="term" value="F:magnesium ion binding"/>
    <property type="evidence" value="ECO:0007669"/>
    <property type="project" value="UniProtKB-UniRule"/>
</dbReference>
<dbReference type="SUPFAM" id="SSF52518">
    <property type="entry name" value="Thiamin diphosphate-binding fold (THDP-binding)"/>
    <property type="match status" value="2"/>
</dbReference>
<evidence type="ECO:0000256" key="1">
    <source>
        <dbReference type="ARBA" id="ARBA00022428"/>
    </source>
</evidence>
<dbReference type="GO" id="GO:0030976">
    <property type="term" value="F:thiamine pyrophosphate binding"/>
    <property type="evidence" value="ECO:0007669"/>
    <property type="project" value="UniProtKB-UniRule"/>
</dbReference>
<keyword evidence="4 7" id="KW-0460">Magnesium</keyword>